<evidence type="ECO:0000313" key="2">
    <source>
        <dbReference type="EMBL" id="EPQ57625.1"/>
    </source>
</evidence>
<proteinExistence type="predicted"/>
<dbReference type="AlphaFoldDB" id="S7RSI6"/>
<feature type="region of interest" description="Disordered" evidence="1">
    <location>
        <begin position="101"/>
        <end position="210"/>
    </location>
</feature>
<sequence>MDDSDDYFDDDDLVLDEATLAILDKEEHKHTVPQSTPDSQSRPAKRQKTGHGGWGGFVGRSTVEDDFEDMPEISVRDDGSYGIRGSQGLDVLVRANNTVDLPQSATLSTSKPNPPSRVPTRTESVLRPPPTRRASTPSSIFQRNRSIREALKDSPHVPAAGTNNRVDPTFRASQAPQLLPSQALQLPPSQSQRRNSPAPPASLGTNERRLQRELEILNARMEELQRKAEEAEKAAKAAEDARFAKEGEVSILRKTMEKTAREHAANITRLKSAKEAAEAAQAQLQKEMKEEMERLRTEFLFKQHEIETSLRRPPGSVRSTRINRDVPMTPAHMTTPRVPRSALRNPGILGSSPLVRKNVVPPPQFGEFEQGPSKLPRVRRDTPKKPAPLPGFYNSFLPGPAPREPTPKTIRPKPSSQACDKKGKGRHVPSPSLFSYHSQVLSNEPIPSPPSSPTTRGHAGESDDVVMDDTDAKGSDPSEAPMEAELEVQEEIDDAAMEGIEILEPPDYPTELRRLVFSHALHSQPLTLQMLLGAPISSTVSSHDRDHYLSACGSLLELLGATPGVSWESLAQRVSEVLLKLVQPLSFSDLTSHLAALLNMLSVLSFAFSTIATAALSPSEATYNANQPPPIVAVLYDIIHRHVVPTKCAGDEGHRDLVREIVGLIEALCFSADDACDEYLSEVLAADGVLRVLVDSAQPSWLLDRATRCLALLASRETVARSLISKPVQGASDEDQAGNQGQLGAHIELLAALLADQARVDPEMESTRANILTFFAMLSVSGAAAVTLLLESPTVLPSLIVLMARLAGLLWDQVDTTDSVLSPRERIRTIYQALTLLQYLVCGQGVDFYDLRRSLHNAPHRQFNGLIHIFIVTFGRLSYADAPQWMSAELCNEVDDMRDMARALLELVVEGPELDSIYAAYQEDDSEVDGEEMEARNLETNSLE</sequence>
<organism evidence="2 3">
    <name type="scientific">Gloeophyllum trabeum (strain ATCC 11539 / FP-39264 / Madison 617)</name>
    <name type="common">Brown rot fungus</name>
    <dbReference type="NCBI Taxonomy" id="670483"/>
    <lineage>
        <taxon>Eukaryota</taxon>
        <taxon>Fungi</taxon>
        <taxon>Dikarya</taxon>
        <taxon>Basidiomycota</taxon>
        <taxon>Agaricomycotina</taxon>
        <taxon>Agaricomycetes</taxon>
        <taxon>Gloeophyllales</taxon>
        <taxon>Gloeophyllaceae</taxon>
        <taxon>Gloeophyllum</taxon>
    </lineage>
</organism>
<gene>
    <name evidence="2" type="ORF">GLOTRDRAFT_137895</name>
</gene>
<protein>
    <submittedName>
        <fullName evidence="2">Uncharacterized protein</fullName>
    </submittedName>
</protein>
<dbReference type="GO" id="GO:0000077">
    <property type="term" value="P:DNA damage checkpoint signaling"/>
    <property type="evidence" value="ECO:0007669"/>
    <property type="project" value="InterPro"/>
</dbReference>
<dbReference type="PANTHER" id="PTHR28594:SF1">
    <property type="entry name" value="ATR-INTERACTING PROTEIN"/>
    <property type="match status" value="1"/>
</dbReference>
<dbReference type="PANTHER" id="PTHR28594">
    <property type="entry name" value="ATR-INTERACTING PROTEIN"/>
    <property type="match status" value="1"/>
</dbReference>
<name>S7RSI6_GLOTA</name>
<dbReference type="OMA" id="QMEPEND"/>
<dbReference type="EMBL" id="KB469299">
    <property type="protein sequence ID" value="EPQ57625.1"/>
    <property type="molecule type" value="Genomic_DNA"/>
</dbReference>
<feature type="compositionally biased region" description="Polar residues" evidence="1">
    <location>
        <begin position="32"/>
        <end position="42"/>
    </location>
</feature>
<dbReference type="eggNOG" id="ENOG502SDCV">
    <property type="taxonomic scope" value="Eukaryota"/>
</dbReference>
<keyword evidence="3" id="KW-1185">Reference proteome</keyword>
<dbReference type="OrthoDB" id="3366922at2759"/>
<feature type="compositionally biased region" description="Polar residues" evidence="1">
    <location>
        <begin position="432"/>
        <end position="442"/>
    </location>
</feature>
<dbReference type="Proteomes" id="UP000030669">
    <property type="component" value="Unassembled WGS sequence"/>
</dbReference>
<dbReference type="STRING" id="670483.S7RSI6"/>
<dbReference type="KEGG" id="gtr:GLOTRDRAFT_137895"/>
<feature type="region of interest" description="Disordered" evidence="1">
    <location>
        <begin position="306"/>
        <end position="484"/>
    </location>
</feature>
<feature type="compositionally biased region" description="Low complexity" evidence="1">
    <location>
        <begin position="172"/>
        <end position="192"/>
    </location>
</feature>
<feature type="compositionally biased region" description="Basic and acidic residues" evidence="1">
    <location>
        <begin position="146"/>
        <end position="155"/>
    </location>
</feature>
<dbReference type="GeneID" id="19303851"/>
<evidence type="ECO:0000256" key="1">
    <source>
        <dbReference type="SAM" id="MobiDB-lite"/>
    </source>
</evidence>
<evidence type="ECO:0000313" key="3">
    <source>
        <dbReference type="Proteomes" id="UP000030669"/>
    </source>
</evidence>
<reference evidence="2 3" key="1">
    <citation type="journal article" date="2012" name="Science">
        <title>The Paleozoic origin of enzymatic lignin decomposition reconstructed from 31 fungal genomes.</title>
        <authorList>
            <person name="Floudas D."/>
            <person name="Binder M."/>
            <person name="Riley R."/>
            <person name="Barry K."/>
            <person name="Blanchette R.A."/>
            <person name="Henrissat B."/>
            <person name="Martinez A.T."/>
            <person name="Otillar R."/>
            <person name="Spatafora J.W."/>
            <person name="Yadav J.S."/>
            <person name="Aerts A."/>
            <person name="Benoit I."/>
            <person name="Boyd A."/>
            <person name="Carlson A."/>
            <person name="Copeland A."/>
            <person name="Coutinho P.M."/>
            <person name="de Vries R.P."/>
            <person name="Ferreira P."/>
            <person name="Findley K."/>
            <person name="Foster B."/>
            <person name="Gaskell J."/>
            <person name="Glotzer D."/>
            <person name="Gorecki P."/>
            <person name="Heitman J."/>
            <person name="Hesse C."/>
            <person name="Hori C."/>
            <person name="Igarashi K."/>
            <person name="Jurgens J.A."/>
            <person name="Kallen N."/>
            <person name="Kersten P."/>
            <person name="Kohler A."/>
            <person name="Kuees U."/>
            <person name="Kumar T.K.A."/>
            <person name="Kuo A."/>
            <person name="LaButti K."/>
            <person name="Larrondo L.F."/>
            <person name="Lindquist E."/>
            <person name="Ling A."/>
            <person name="Lombard V."/>
            <person name="Lucas S."/>
            <person name="Lundell T."/>
            <person name="Martin R."/>
            <person name="McLaughlin D.J."/>
            <person name="Morgenstern I."/>
            <person name="Morin E."/>
            <person name="Murat C."/>
            <person name="Nagy L.G."/>
            <person name="Nolan M."/>
            <person name="Ohm R.A."/>
            <person name="Patyshakuliyeva A."/>
            <person name="Rokas A."/>
            <person name="Ruiz-Duenas F.J."/>
            <person name="Sabat G."/>
            <person name="Salamov A."/>
            <person name="Samejima M."/>
            <person name="Schmutz J."/>
            <person name="Slot J.C."/>
            <person name="St John F."/>
            <person name="Stenlid J."/>
            <person name="Sun H."/>
            <person name="Sun S."/>
            <person name="Syed K."/>
            <person name="Tsang A."/>
            <person name="Wiebenga A."/>
            <person name="Young D."/>
            <person name="Pisabarro A."/>
            <person name="Eastwood D.C."/>
            <person name="Martin F."/>
            <person name="Cullen D."/>
            <person name="Grigoriev I.V."/>
            <person name="Hibbett D.S."/>
        </authorList>
    </citation>
    <scope>NUCLEOTIDE SEQUENCE [LARGE SCALE GENOMIC DNA]</scope>
    <source>
        <strain evidence="2 3">ATCC 11539</strain>
    </source>
</reference>
<dbReference type="InterPro" id="IPR033349">
    <property type="entry name" value="ATRIP"/>
</dbReference>
<feature type="region of interest" description="Disordered" evidence="1">
    <location>
        <begin position="24"/>
        <end position="85"/>
    </location>
</feature>
<dbReference type="RefSeq" id="XP_007864687.1">
    <property type="nucleotide sequence ID" value="XM_007866496.1"/>
</dbReference>
<feature type="compositionally biased region" description="Polar residues" evidence="1">
    <location>
        <begin position="101"/>
        <end position="111"/>
    </location>
</feature>
<accession>S7RSI6</accession>
<dbReference type="HOGENOM" id="CLU_009272_0_0_1"/>